<evidence type="ECO:0000313" key="2">
    <source>
        <dbReference type="Proteomes" id="UP001162501"/>
    </source>
</evidence>
<protein>
    <submittedName>
        <fullName evidence="1">Uncharacterized protein</fullName>
    </submittedName>
</protein>
<dbReference type="EMBL" id="OX596113">
    <property type="protein sequence ID" value="CAI9705961.1"/>
    <property type="molecule type" value="Genomic_DNA"/>
</dbReference>
<accession>A0ACB0F179</accession>
<gene>
    <name evidence="1" type="ORF">MRATA1EN3_LOCUS17174</name>
</gene>
<sequence length="155" mass="16796">MCQVGRRCPRDFHTSLSSLAGAIEHEWVSLGSKPLGCRLGRKPPRLVPWVQPPMRLPTSRGQLREAVQGQPPPALELIKPREASAFLPDESTQIYSCAEQSRNISGRDVCRLPRSQLDGAMLAACDGTLALGNQTWGLPSSPSSLGQDKKNLAQG</sequence>
<evidence type="ECO:0000313" key="1">
    <source>
        <dbReference type="EMBL" id="CAI9705961.1"/>
    </source>
</evidence>
<reference evidence="1" key="1">
    <citation type="submission" date="2023-05" db="EMBL/GenBank/DDBJ databases">
        <authorList>
            <consortium name="ELIXIR-Norway"/>
        </authorList>
    </citation>
    <scope>NUCLEOTIDE SEQUENCE</scope>
</reference>
<name>A0ACB0F179_RANTA</name>
<proteinExistence type="predicted"/>
<organism evidence="1 2">
    <name type="scientific">Rangifer tarandus platyrhynchus</name>
    <name type="common">Svalbard reindeer</name>
    <dbReference type="NCBI Taxonomy" id="3082113"/>
    <lineage>
        <taxon>Eukaryota</taxon>
        <taxon>Metazoa</taxon>
        <taxon>Chordata</taxon>
        <taxon>Craniata</taxon>
        <taxon>Vertebrata</taxon>
        <taxon>Euteleostomi</taxon>
        <taxon>Mammalia</taxon>
        <taxon>Eutheria</taxon>
        <taxon>Laurasiatheria</taxon>
        <taxon>Artiodactyla</taxon>
        <taxon>Ruminantia</taxon>
        <taxon>Pecora</taxon>
        <taxon>Cervidae</taxon>
        <taxon>Odocoileinae</taxon>
        <taxon>Rangifer</taxon>
    </lineage>
</organism>
<dbReference type="Proteomes" id="UP001162501">
    <property type="component" value="Chromosome 29"/>
</dbReference>